<geneLocation type="plasmid" evidence="3 4">
    <name>p4Cn27606</name>
</geneLocation>
<dbReference type="GO" id="GO:0003887">
    <property type="term" value="F:DNA-directed DNA polymerase activity"/>
    <property type="evidence" value="ECO:0007669"/>
    <property type="project" value="InterPro"/>
</dbReference>
<comment type="similarity">
    <text evidence="1">Belongs to the initiator RepB protein family.</text>
</comment>
<dbReference type="GO" id="GO:0006270">
    <property type="term" value="P:DNA replication initiation"/>
    <property type="evidence" value="ECO:0007669"/>
    <property type="project" value="InterPro"/>
</dbReference>
<evidence type="ECO:0000313" key="3">
    <source>
        <dbReference type="EMBL" id="KEI11393.1"/>
    </source>
</evidence>
<dbReference type="AlphaFoldDB" id="A0AA40M4B2"/>
<keyword evidence="4" id="KW-1185">Reference proteome</keyword>
<proteinExistence type="inferred from homology"/>
<dbReference type="InterPro" id="IPR036390">
    <property type="entry name" value="WH_DNA-bd_sf"/>
</dbReference>
<accession>A0AA40M4B2</accession>
<reference evidence="4" key="1">
    <citation type="journal article" date="2014" name="PLoS ONE">
        <title>Plasmidome interchange between Clostridium botulinum, Clostridium novyi and Clostridium haemolyticum converts strains of independent lineages into distinctly different pathogens.</title>
        <authorList>
            <person name="Skarin H."/>
            <person name="Segerman B."/>
        </authorList>
    </citation>
    <scope>NUCLEOTIDE SEQUENCE [LARGE SCALE GENOMIC DNA]</scope>
    <source>
        <strain evidence="4">ATCC 27606</strain>
    </source>
</reference>
<dbReference type="Proteomes" id="UP000027770">
    <property type="component" value="Plasmid p4Cn27606"/>
</dbReference>
<dbReference type="EMBL" id="JENW01000168">
    <property type="protein sequence ID" value="KEI11393.1"/>
    <property type="molecule type" value="Genomic_DNA"/>
</dbReference>
<protein>
    <submittedName>
        <fullName evidence="3">Replication protein</fullName>
    </submittedName>
</protein>
<evidence type="ECO:0000256" key="1">
    <source>
        <dbReference type="ARBA" id="ARBA00038283"/>
    </source>
</evidence>
<dbReference type="InterPro" id="IPR000525">
    <property type="entry name" value="Initiator_Rep_WH1"/>
</dbReference>
<gene>
    <name evidence="3" type="ORF">Z959_p0096</name>
</gene>
<organism evidence="3 4">
    <name type="scientific">Clostridium novyi B str. ATCC 27606</name>
    <dbReference type="NCBI Taxonomy" id="1443123"/>
    <lineage>
        <taxon>Bacteria</taxon>
        <taxon>Bacillati</taxon>
        <taxon>Bacillota</taxon>
        <taxon>Clostridia</taxon>
        <taxon>Eubacteriales</taxon>
        <taxon>Clostridiaceae</taxon>
        <taxon>Clostridium</taxon>
    </lineage>
</organism>
<keyword evidence="3" id="KW-0614">Plasmid</keyword>
<comment type="caution">
    <text evidence="3">The sequence shown here is derived from an EMBL/GenBank/DDBJ whole genome shotgun (WGS) entry which is preliminary data.</text>
</comment>
<dbReference type="Pfam" id="PF01051">
    <property type="entry name" value="Rep3_N"/>
    <property type="match status" value="1"/>
</dbReference>
<dbReference type="Gene3D" id="1.10.10.10">
    <property type="entry name" value="Winged helix-like DNA-binding domain superfamily/Winged helix DNA-binding domain"/>
    <property type="match status" value="1"/>
</dbReference>
<sequence length="236" mass="28308">MAFTFAPRLKPYYLQLKNYTKYRISNIASLKSQYSIRIYELLKQYEKIKTRKLDLNHLKELLGLEIHQYPKFYDFKNRVLNVAQKELSEKTDIKFTFEEIKTGRKVTSIRFFIDQKHKKKDVEEVKHKDIIDTLGDKEDLKFVYMLLSDKLSEVDCNKLYIAANYDLKKVKRAYELSLKQRTIKNLFGWLKDCIEKQYSIPVAVTNLEENKDTFNDFPQRRYDFDDLEAKLLGIKK</sequence>
<name>A0AA40M4B2_CLONO</name>
<dbReference type="SUPFAM" id="SSF46785">
    <property type="entry name" value="Winged helix' DNA-binding domain"/>
    <property type="match status" value="1"/>
</dbReference>
<dbReference type="Pfam" id="PF21205">
    <property type="entry name" value="Rep3_C"/>
    <property type="match status" value="1"/>
</dbReference>
<evidence type="ECO:0000259" key="2">
    <source>
        <dbReference type="Pfam" id="PF01051"/>
    </source>
</evidence>
<evidence type="ECO:0000313" key="4">
    <source>
        <dbReference type="Proteomes" id="UP000027770"/>
    </source>
</evidence>
<feature type="domain" description="Initiator Rep protein WH1" evidence="2">
    <location>
        <begin position="2"/>
        <end position="43"/>
    </location>
</feature>
<dbReference type="InterPro" id="IPR036388">
    <property type="entry name" value="WH-like_DNA-bd_sf"/>
</dbReference>